<dbReference type="AlphaFoldDB" id="A0A426YZH9"/>
<sequence length="184" mass="19699">MTWSTDREGAATSSLDGFRQEPRGPTSRSRSINVLPPTAPSNVRSRSYGWNLSHPSQSPGSQGCCLAIPSSLCTAELVVSAVVRKKITALNVLSDPLIYTEFFTSPLPSPVSTSPLLPPVCCAQRVMEGARCGGGATCSSGVNKEGRKGGTKKPRHGRIKLRIFSELFRGILLLAKLIKNYCHG</sequence>
<dbReference type="Proteomes" id="UP000287651">
    <property type="component" value="Unassembled WGS sequence"/>
</dbReference>
<feature type="compositionally biased region" description="Polar residues" evidence="1">
    <location>
        <begin position="40"/>
        <end position="54"/>
    </location>
</feature>
<name>A0A426YZH9_ENSVE</name>
<comment type="caution">
    <text evidence="2">The sequence shown here is derived from an EMBL/GenBank/DDBJ whole genome shotgun (WGS) entry which is preliminary data.</text>
</comment>
<dbReference type="EMBL" id="AMZH03009316">
    <property type="protein sequence ID" value="RRT57123.1"/>
    <property type="molecule type" value="Genomic_DNA"/>
</dbReference>
<evidence type="ECO:0000313" key="2">
    <source>
        <dbReference type="EMBL" id="RRT57123.1"/>
    </source>
</evidence>
<accession>A0A426YZH9</accession>
<evidence type="ECO:0000313" key="3">
    <source>
        <dbReference type="Proteomes" id="UP000287651"/>
    </source>
</evidence>
<evidence type="ECO:0000256" key="1">
    <source>
        <dbReference type="SAM" id="MobiDB-lite"/>
    </source>
</evidence>
<organism evidence="2 3">
    <name type="scientific">Ensete ventricosum</name>
    <name type="common">Abyssinian banana</name>
    <name type="synonym">Musa ensete</name>
    <dbReference type="NCBI Taxonomy" id="4639"/>
    <lineage>
        <taxon>Eukaryota</taxon>
        <taxon>Viridiplantae</taxon>
        <taxon>Streptophyta</taxon>
        <taxon>Embryophyta</taxon>
        <taxon>Tracheophyta</taxon>
        <taxon>Spermatophyta</taxon>
        <taxon>Magnoliopsida</taxon>
        <taxon>Liliopsida</taxon>
        <taxon>Zingiberales</taxon>
        <taxon>Musaceae</taxon>
        <taxon>Ensete</taxon>
    </lineage>
</organism>
<reference evidence="2 3" key="1">
    <citation type="journal article" date="2014" name="Agronomy (Basel)">
        <title>A Draft Genome Sequence for Ensete ventricosum, the Drought-Tolerant Tree Against Hunger.</title>
        <authorList>
            <person name="Harrison J."/>
            <person name="Moore K.A."/>
            <person name="Paszkiewicz K."/>
            <person name="Jones T."/>
            <person name="Grant M."/>
            <person name="Ambacheew D."/>
            <person name="Muzemil S."/>
            <person name="Studholme D.J."/>
        </authorList>
    </citation>
    <scope>NUCLEOTIDE SEQUENCE [LARGE SCALE GENOMIC DNA]</scope>
</reference>
<protein>
    <submittedName>
        <fullName evidence="2">Uncharacterized protein</fullName>
    </submittedName>
</protein>
<feature type="region of interest" description="Disordered" evidence="1">
    <location>
        <begin position="1"/>
        <end position="54"/>
    </location>
</feature>
<proteinExistence type="predicted"/>
<gene>
    <name evidence="2" type="ORF">B296_00047450</name>
</gene>